<evidence type="ECO:0000256" key="4">
    <source>
        <dbReference type="ARBA" id="ARBA00022801"/>
    </source>
</evidence>
<reference evidence="7" key="2">
    <citation type="submission" date="2012-10" db="EMBL/GenBank/DDBJ databases">
        <title>Improved high-quality draft of Thermaerobacter subterraneus C21, DSM 13965.</title>
        <authorList>
            <consortium name="DOE Joint Genome Institute"/>
            <person name="Eisen J."/>
            <person name="Huntemann M."/>
            <person name="Wei C.-L."/>
            <person name="Han J."/>
            <person name="Detter J.C."/>
            <person name="Han C."/>
            <person name="Tapia R."/>
            <person name="Chen A."/>
            <person name="Kyrpides N."/>
            <person name="Mavromatis K."/>
            <person name="Markowitz V."/>
            <person name="Szeto E."/>
            <person name="Ivanova N."/>
            <person name="Mikhailova N."/>
            <person name="Ovchinnikova G."/>
            <person name="Pagani I."/>
            <person name="Pati A."/>
            <person name="Goodwin L."/>
            <person name="Nordberg H.P."/>
            <person name="Cantor M.N."/>
            <person name="Hua S.X."/>
            <person name="Woyke T."/>
            <person name="Eisen J."/>
            <person name="Klenk H.-P."/>
        </authorList>
    </citation>
    <scope>NUCLEOTIDE SEQUENCE [LARGE SCALE GENOMIC DNA]</scope>
    <source>
        <strain evidence="7">DSM 13965</strain>
    </source>
</reference>
<keyword evidence="4 5" id="KW-0378">Hydrolase</keyword>
<dbReference type="Proteomes" id="UP000005710">
    <property type="component" value="Unassembled WGS sequence"/>
</dbReference>
<protein>
    <recommendedName>
        <fullName evidence="5">Ribonuclease VapC</fullName>
        <shortName evidence="5">RNase VapC</shortName>
        <ecNumber evidence="5">3.1.-.-</ecNumber>
    </recommendedName>
    <alternativeName>
        <fullName evidence="5">Toxin VapC</fullName>
    </alternativeName>
</protein>
<feature type="binding site" evidence="5">
    <location>
        <position position="104"/>
    </location>
    <ligand>
        <name>Mg(2+)</name>
        <dbReference type="ChEBI" id="CHEBI:18420"/>
    </ligand>
</feature>
<dbReference type="SUPFAM" id="SSF88723">
    <property type="entry name" value="PIN domain-like"/>
    <property type="match status" value="1"/>
</dbReference>
<dbReference type="GO" id="GO:0000287">
    <property type="term" value="F:magnesium ion binding"/>
    <property type="evidence" value="ECO:0007669"/>
    <property type="project" value="UniProtKB-UniRule"/>
</dbReference>
<sequence length="135" mass="15266">MTERWLLDTNLIIYLLAPDQAPDNDVRDRVRALFERAARGAVTLVVTPIVVFETLLVLSGFGLHPREAAGLVERVLALPGVECEDDEHILYALSRYSKKLDFVDGYLASRSQAEPYRVASNDRDLRRLAARLAEW</sequence>
<evidence type="ECO:0000256" key="3">
    <source>
        <dbReference type="ARBA" id="ARBA00022723"/>
    </source>
</evidence>
<evidence type="ECO:0000256" key="5">
    <source>
        <dbReference type="HAMAP-Rule" id="MF_00265"/>
    </source>
</evidence>
<name>K6PZC4_9FIRM</name>
<dbReference type="GO" id="GO:0004540">
    <property type="term" value="F:RNA nuclease activity"/>
    <property type="evidence" value="ECO:0007669"/>
    <property type="project" value="InterPro"/>
</dbReference>
<dbReference type="Pfam" id="PF01850">
    <property type="entry name" value="PIN"/>
    <property type="match status" value="1"/>
</dbReference>
<dbReference type="GO" id="GO:0016787">
    <property type="term" value="F:hydrolase activity"/>
    <property type="evidence" value="ECO:0007669"/>
    <property type="project" value="UniProtKB-KW"/>
</dbReference>
<proteinExistence type="inferred from homology"/>
<dbReference type="EC" id="3.1.-.-" evidence="5"/>
<dbReference type="HOGENOM" id="CLU_121449_2_2_9"/>
<gene>
    <name evidence="5" type="primary">vapC</name>
    <name evidence="7" type="ORF">ThesuDRAFT_01867</name>
</gene>
<dbReference type="STRING" id="867903.ThesuDRAFT_01867"/>
<evidence type="ECO:0000259" key="6">
    <source>
        <dbReference type="Pfam" id="PF01850"/>
    </source>
</evidence>
<comment type="caution">
    <text evidence="7">The sequence shown here is derived from an EMBL/GenBank/DDBJ whole genome shotgun (WGS) entry which is preliminary data.</text>
</comment>
<dbReference type="AlphaFoldDB" id="K6PZC4"/>
<keyword evidence="5" id="KW-0800">Toxin</keyword>
<comment type="similarity">
    <text evidence="5">Belongs to the PINc/VapC protein family.</text>
</comment>
<evidence type="ECO:0000256" key="1">
    <source>
        <dbReference type="ARBA" id="ARBA00022649"/>
    </source>
</evidence>
<dbReference type="InterPro" id="IPR022907">
    <property type="entry name" value="VapC_family"/>
</dbReference>
<keyword evidence="8" id="KW-1185">Reference proteome</keyword>
<dbReference type="Gene3D" id="3.40.50.1010">
    <property type="entry name" value="5'-nuclease"/>
    <property type="match status" value="1"/>
</dbReference>
<keyword evidence="3 5" id="KW-0479">Metal-binding</keyword>
<organism evidence="7 8">
    <name type="scientific">Thermaerobacter subterraneus DSM 13965</name>
    <dbReference type="NCBI Taxonomy" id="867903"/>
    <lineage>
        <taxon>Bacteria</taxon>
        <taxon>Bacillati</taxon>
        <taxon>Bacillota</taxon>
        <taxon>Clostridia</taxon>
        <taxon>Eubacteriales</taxon>
        <taxon>Clostridiales Family XVII. Incertae Sedis</taxon>
        <taxon>Thermaerobacter</taxon>
    </lineage>
</organism>
<evidence type="ECO:0000256" key="2">
    <source>
        <dbReference type="ARBA" id="ARBA00022722"/>
    </source>
</evidence>
<feature type="binding site" evidence="5">
    <location>
        <position position="8"/>
    </location>
    <ligand>
        <name>Mg(2+)</name>
        <dbReference type="ChEBI" id="CHEBI:18420"/>
    </ligand>
</feature>
<keyword evidence="5" id="KW-0460">Magnesium</keyword>
<evidence type="ECO:0000313" key="7">
    <source>
        <dbReference type="EMBL" id="EKP94138.1"/>
    </source>
</evidence>
<comment type="cofactor">
    <cofactor evidence="5">
        <name>Mg(2+)</name>
        <dbReference type="ChEBI" id="CHEBI:18420"/>
    </cofactor>
</comment>
<accession>K6PZC4</accession>
<dbReference type="RefSeq" id="WP_006904144.1">
    <property type="nucleotide sequence ID" value="NZ_JH976535.1"/>
</dbReference>
<dbReference type="HAMAP" id="MF_00265">
    <property type="entry name" value="VapC_Nob1"/>
    <property type="match status" value="1"/>
</dbReference>
<dbReference type="InterPro" id="IPR029060">
    <property type="entry name" value="PIN-like_dom_sf"/>
</dbReference>
<dbReference type="eggNOG" id="COG1848">
    <property type="taxonomic scope" value="Bacteria"/>
</dbReference>
<feature type="domain" description="PIN" evidence="6">
    <location>
        <begin position="6"/>
        <end position="129"/>
    </location>
</feature>
<dbReference type="GO" id="GO:0090729">
    <property type="term" value="F:toxin activity"/>
    <property type="evidence" value="ECO:0007669"/>
    <property type="project" value="UniProtKB-KW"/>
</dbReference>
<keyword evidence="1 5" id="KW-1277">Toxin-antitoxin system</keyword>
<dbReference type="InterPro" id="IPR002716">
    <property type="entry name" value="PIN_dom"/>
</dbReference>
<keyword evidence="2 5" id="KW-0540">Nuclease</keyword>
<comment type="function">
    <text evidence="5">Toxic component of a toxin-antitoxin (TA) system. An RNase.</text>
</comment>
<dbReference type="EMBL" id="AENY02000003">
    <property type="protein sequence ID" value="EKP94138.1"/>
    <property type="molecule type" value="Genomic_DNA"/>
</dbReference>
<reference evidence="7" key="1">
    <citation type="submission" date="2010-10" db="EMBL/GenBank/DDBJ databases">
        <authorList>
            <consortium name="US DOE Joint Genome Institute (JGI-PGF)"/>
            <person name="Lucas S."/>
            <person name="Copeland A."/>
            <person name="Lapidus A."/>
            <person name="Bruce D."/>
            <person name="Goodwin L."/>
            <person name="Pitluck S."/>
            <person name="Kyrpides N."/>
            <person name="Mavromatis K."/>
            <person name="Detter J.C."/>
            <person name="Han C."/>
            <person name="Land M."/>
            <person name="Hauser L."/>
            <person name="Markowitz V."/>
            <person name="Cheng J.-F."/>
            <person name="Hugenholtz P."/>
            <person name="Woyke T."/>
            <person name="Wu D."/>
            <person name="Pukall R."/>
            <person name="Wahrenburg C."/>
            <person name="Brambilla E."/>
            <person name="Klenk H.-P."/>
            <person name="Eisen J.A."/>
        </authorList>
    </citation>
    <scope>NUCLEOTIDE SEQUENCE [LARGE SCALE GENOMIC DNA]</scope>
    <source>
        <strain evidence="7">DSM 13965</strain>
    </source>
</reference>
<evidence type="ECO:0000313" key="8">
    <source>
        <dbReference type="Proteomes" id="UP000005710"/>
    </source>
</evidence>